<organism evidence="1">
    <name type="scientific">Rhizophora mucronata</name>
    <name type="common">Asiatic mangrove</name>
    <dbReference type="NCBI Taxonomy" id="61149"/>
    <lineage>
        <taxon>Eukaryota</taxon>
        <taxon>Viridiplantae</taxon>
        <taxon>Streptophyta</taxon>
        <taxon>Embryophyta</taxon>
        <taxon>Tracheophyta</taxon>
        <taxon>Spermatophyta</taxon>
        <taxon>Magnoliopsida</taxon>
        <taxon>eudicotyledons</taxon>
        <taxon>Gunneridae</taxon>
        <taxon>Pentapetalae</taxon>
        <taxon>rosids</taxon>
        <taxon>fabids</taxon>
        <taxon>Malpighiales</taxon>
        <taxon>Rhizophoraceae</taxon>
        <taxon>Rhizophora</taxon>
    </lineage>
</organism>
<accession>A0A2P2NFX6</accession>
<evidence type="ECO:0000313" key="1">
    <source>
        <dbReference type="EMBL" id="MBX41387.1"/>
    </source>
</evidence>
<proteinExistence type="predicted"/>
<sequence>MVIDYVIIQSPLSDHRVRFGFEVNN</sequence>
<protein>
    <submittedName>
        <fullName evidence="1">Uncharacterized protein</fullName>
    </submittedName>
</protein>
<name>A0A2P2NFX6_RHIMU</name>
<dbReference type="AlphaFoldDB" id="A0A2P2NFX6"/>
<dbReference type="EMBL" id="GGEC01060903">
    <property type="protein sequence ID" value="MBX41387.1"/>
    <property type="molecule type" value="Transcribed_RNA"/>
</dbReference>
<reference evidence="1" key="1">
    <citation type="submission" date="2018-02" db="EMBL/GenBank/DDBJ databases">
        <title>Rhizophora mucronata_Transcriptome.</title>
        <authorList>
            <person name="Meera S.P."/>
            <person name="Sreeshan A."/>
            <person name="Augustine A."/>
        </authorList>
    </citation>
    <scope>NUCLEOTIDE SEQUENCE</scope>
    <source>
        <tissue evidence="1">Leaf</tissue>
    </source>
</reference>